<accession>A0ACC1BCT2</accession>
<organism evidence="1 2">
    <name type="scientific">Pistacia atlantica</name>
    <dbReference type="NCBI Taxonomy" id="434234"/>
    <lineage>
        <taxon>Eukaryota</taxon>
        <taxon>Viridiplantae</taxon>
        <taxon>Streptophyta</taxon>
        <taxon>Embryophyta</taxon>
        <taxon>Tracheophyta</taxon>
        <taxon>Spermatophyta</taxon>
        <taxon>Magnoliopsida</taxon>
        <taxon>eudicotyledons</taxon>
        <taxon>Gunneridae</taxon>
        <taxon>Pentapetalae</taxon>
        <taxon>rosids</taxon>
        <taxon>malvids</taxon>
        <taxon>Sapindales</taxon>
        <taxon>Anacardiaceae</taxon>
        <taxon>Pistacia</taxon>
    </lineage>
</organism>
<evidence type="ECO:0000313" key="1">
    <source>
        <dbReference type="EMBL" id="KAJ0096661.1"/>
    </source>
</evidence>
<sequence length="179" mass="20225">MLLYQLDFFLPAHMPVHDFTYPGLKALKRNDHMLQGAELLGLGVLRGPEDIVYDSQSNVLCMGCEDGRIKRVTLNNSGLYWIAFALVKGNPLQEISCYLHHLQHLHQSFEFATNTWDCQENAGVMAVDLEGKPIAHYHDPGIPMISSRIKIGDHLYCGSICNPYILRLDLNQHPAHETT</sequence>
<dbReference type="EMBL" id="CM047901">
    <property type="protein sequence ID" value="KAJ0096661.1"/>
    <property type="molecule type" value="Genomic_DNA"/>
</dbReference>
<proteinExistence type="predicted"/>
<dbReference type="Proteomes" id="UP001164250">
    <property type="component" value="Chromosome 5"/>
</dbReference>
<name>A0ACC1BCT2_9ROSI</name>
<reference evidence="2" key="1">
    <citation type="journal article" date="2023" name="G3 (Bethesda)">
        <title>Genome assembly and association tests identify interacting loci associated with vigor, precocity, and sex in interspecific pistachio rootstocks.</title>
        <authorList>
            <person name="Palmer W."/>
            <person name="Jacygrad E."/>
            <person name="Sagayaradj S."/>
            <person name="Cavanaugh K."/>
            <person name="Han R."/>
            <person name="Bertier L."/>
            <person name="Beede B."/>
            <person name="Kafkas S."/>
            <person name="Golino D."/>
            <person name="Preece J."/>
            <person name="Michelmore R."/>
        </authorList>
    </citation>
    <scope>NUCLEOTIDE SEQUENCE [LARGE SCALE GENOMIC DNA]</scope>
</reference>
<gene>
    <name evidence="1" type="ORF">Patl1_29233</name>
</gene>
<keyword evidence="2" id="KW-1185">Reference proteome</keyword>
<evidence type="ECO:0000313" key="2">
    <source>
        <dbReference type="Proteomes" id="UP001164250"/>
    </source>
</evidence>
<comment type="caution">
    <text evidence="1">The sequence shown here is derived from an EMBL/GenBank/DDBJ whole genome shotgun (WGS) entry which is preliminary data.</text>
</comment>
<protein>
    <submittedName>
        <fullName evidence="1">Uncharacterized protein</fullName>
    </submittedName>
</protein>